<dbReference type="GO" id="GO:0004519">
    <property type="term" value="F:endonuclease activity"/>
    <property type="evidence" value="ECO:0007669"/>
    <property type="project" value="UniProtKB-KW"/>
</dbReference>
<protein>
    <submittedName>
        <fullName evidence="5">Uncharacterized protein</fullName>
    </submittedName>
</protein>
<dbReference type="Proteomes" id="UP001620645">
    <property type="component" value="Unassembled WGS sequence"/>
</dbReference>
<dbReference type="InterPro" id="IPR050951">
    <property type="entry name" value="Retrovirus_Pol_polyprotein"/>
</dbReference>
<evidence type="ECO:0000256" key="4">
    <source>
        <dbReference type="ARBA" id="ARBA00022759"/>
    </source>
</evidence>
<keyword evidence="4" id="KW-0378">Hydrolase</keyword>
<keyword evidence="1" id="KW-0808">Transferase</keyword>
<keyword evidence="4" id="KW-0255">Endonuclease</keyword>
<keyword evidence="6" id="KW-1185">Reference proteome</keyword>
<sequence length="393" mass="43479">MLLTSLQSSEDASLRQRILIKLAAGKNGITYDSMVEDLINFQTTIAEAKLIERPSAFKNVSALKRGKERDQQQMPSNSRFANNSQMLQRHNGNAGVVQAITGPTIVVTNWKSAQNANFPATSLHNAKVFSNGDANLPESQFNESKSGVSASKTKFVADSGTEVNIIDEDAYDQIGRPQIQKCEEKGQLFDGTKVAFIGKGVATFQFGDIAIDQEFYLAKRGSLNLLSFSTMDAFGLLDELKKKISNSAINLCENTNSSATITSKAAEKFIRELKATFSTTFEEGLGLCTMELAHLQLKDDATPIYIKARPMPHHPKEIVEKELDRLEQLGIIRKAEHLTWAAPIFVVKKGDGSARLCIDYSTGLNHALLDYQHPLPIPDDIFATEWRKIFHPN</sequence>
<dbReference type="InterPro" id="IPR021109">
    <property type="entry name" value="Peptidase_aspartic_dom_sf"/>
</dbReference>
<dbReference type="PANTHER" id="PTHR37984">
    <property type="entry name" value="PROTEIN CBG26694"/>
    <property type="match status" value="1"/>
</dbReference>
<proteinExistence type="predicted"/>
<reference evidence="5 6" key="1">
    <citation type="submission" date="2024-10" db="EMBL/GenBank/DDBJ databases">
        <authorList>
            <person name="Kim D."/>
        </authorList>
    </citation>
    <scope>NUCLEOTIDE SEQUENCE [LARGE SCALE GENOMIC DNA]</scope>
    <source>
        <strain evidence="5">Taebaek</strain>
    </source>
</reference>
<dbReference type="PANTHER" id="PTHR37984:SF5">
    <property type="entry name" value="PROTEIN NYNRIN-LIKE"/>
    <property type="match status" value="1"/>
</dbReference>
<dbReference type="AlphaFoldDB" id="A0ABD2IUF1"/>
<name>A0ABD2IUF1_HETSC</name>
<organism evidence="5 6">
    <name type="scientific">Heterodera schachtii</name>
    <name type="common">Sugarbeet cyst nematode worm</name>
    <name type="synonym">Tylenchus schachtii</name>
    <dbReference type="NCBI Taxonomy" id="97005"/>
    <lineage>
        <taxon>Eukaryota</taxon>
        <taxon>Metazoa</taxon>
        <taxon>Ecdysozoa</taxon>
        <taxon>Nematoda</taxon>
        <taxon>Chromadorea</taxon>
        <taxon>Rhabditida</taxon>
        <taxon>Tylenchina</taxon>
        <taxon>Tylenchomorpha</taxon>
        <taxon>Tylenchoidea</taxon>
        <taxon>Heteroderidae</taxon>
        <taxon>Heteroderinae</taxon>
        <taxon>Heterodera</taxon>
    </lineage>
</organism>
<gene>
    <name evidence="5" type="ORF">niasHS_011941</name>
</gene>
<evidence type="ECO:0000313" key="6">
    <source>
        <dbReference type="Proteomes" id="UP001620645"/>
    </source>
</evidence>
<evidence type="ECO:0000256" key="2">
    <source>
        <dbReference type="ARBA" id="ARBA00022695"/>
    </source>
</evidence>
<evidence type="ECO:0000256" key="1">
    <source>
        <dbReference type="ARBA" id="ARBA00022679"/>
    </source>
</evidence>
<accession>A0ABD2IUF1</accession>
<dbReference type="GO" id="GO:0016779">
    <property type="term" value="F:nucleotidyltransferase activity"/>
    <property type="evidence" value="ECO:0007669"/>
    <property type="project" value="UniProtKB-KW"/>
</dbReference>
<keyword evidence="2" id="KW-0548">Nucleotidyltransferase</keyword>
<keyword evidence="3" id="KW-0540">Nuclease</keyword>
<dbReference type="EMBL" id="JBICCN010000279">
    <property type="protein sequence ID" value="KAL3081116.1"/>
    <property type="molecule type" value="Genomic_DNA"/>
</dbReference>
<evidence type="ECO:0000313" key="5">
    <source>
        <dbReference type="EMBL" id="KAL3081116.1"/>
    </source>
</evidence>
<dbReference type="Gene3D" id="3.10.10.10">
    <property type="entry name" value="HIV Type 1 Reverse Transcriptase, subunit A, domain 1"/>
    <property type="match status" value="1"/>
</dbReference>
<dbReference type="SUPFAM" id="SSF56672">
    <property type="entry name" value="DNA/RNA polymerases"/>
    <property type="match status" value="1"/>
</dbReference>
<dbReference type="InterPro" id="IPR043502">
    <property type="entry name" value="DNA/RNA_pol_sf"/>
</dbReference>
<dbReference type="Gene3D" id="2.40.70.10">
    <property type="entry name" value="Acid Proteases"/>
    <property type="match status" value="1"/>
</dbReference>
<comment type="caution">
    <text evidence="5">The sequence shown here is derived from an EMBL/GenBank/DDBJ whole genome shotgun (WGS) entry which is preliminary data.</text>
</comment>
<evidence type="ECO:0000256" key="3">
    <source>
        <dbReference type="ARBA" id="ARBA00022722"/>
    </source>
</evidence>